<evidence type="ECO:0000313" key="2">
    <source>
        <dbReference type="Proteomes" id="UP001362999"/>
    </source>
</evidence>
<keyword evidence="2" id="KW-1185">Reference proteome</keyword>
<organism evidence="1 2">
    <name type="scientific">Favolaschia claudopus</name>
    <dbReference type="NCBI Taxonomy" id="2862362"/>
    <lineage>
        <taxon>Eukaryota</taxon>
        <taxon>Fungi</taxon>
        <taxon>Dikarya</taxon>
        <taxon>Basidiomycota</taxon>
        <taxon>Agaricomycotina</taxon>
        <taxon>Agaricomycetes</taxon>
        <taxon>Agaricomycetidae</taxon>
        <taxon>Agaricales</taxon>
        <taxon>Marasmiineae</taxon>
        <taxon>Mycenaceae</taxon>
        <taxon>Favolaschia</taxon>
    </lineage>
</organism>
<reference evidence="1 2" key="1">
    <citation type="journal article" date="2024" name="J Genomics">
        <title>Draft genome sequencing and assembly of Favolaschia claudopus CIRM-BRFM 2984 isolated from oak limbs.</title>
        <authorList>
            <person name="Navarro D."/>
            <person name="Drula E."/>
            <person name="Chaduli D."/>
            <person name="Cazenave R."/>
            <person name="Ahrendt S."/>
            <person name="Wang J."/>
            <person name="Lipzen A."/>
            <person name="Daum C."/>
            <person name="Barry K."/>
            <person name="Grigoriev I.V."/>
            <person name="Favel A."/>
            <person name="Rosso M.N."/>
            <person name="Martin F."/>
        </authorList>
    </citation>
    <scope>NUCLEOTIDE SEQUENCE [LARGE SCALE GENOMIC DNA]</scope>
    <source>
        <strain evidence="1 2">CIRM-BRFM 2984</strain>
    </source>
</reference>
<dbReference type="EMBL" id="JAWWNJ010000037">
    <property type="protein sequence ID" value="KAK7022541.1"/>
    <property type="molecule type" value="Genomic_DNA"/>
</dbReference>
<dbReference type="Proteomes" id="UP001362999">
    <property type="component" value="Unassembled WGS sequence"/>
</dbReference>
<sequence length="130" mass="14521">MAFFSTASTLDRGESFKFKLTDDDRAKISHYFYQALLSVDPFPFFTSYNKSDLSPTRFPVIHTDGEPIERAWAELNDLSAGKEMVAGSRSDLLGDDEVPDLIDDFFEEDCCGCCGCCDGYAYRGPVKAKL</sequence>
<name>A0AAW0BA52_9AGAR</name>
<gene>
    <name evidence="1" type="ORF">R3P38DRAFT_3195936</name>
</gene>
<protein>
    <submittedName>
        <fullName evidence="1">Uncharacterized protein</fullName>
    </submittedName>
</protein>
<proteinExistence type="predicted"/>
<dbReference type="AlphaFoldDB" id="A0AAW0BA52"/>
<comment type="caution">
    <text evidence="1">The sequence shown here is derived from an EMBL/GenBank/DDBJ whole genome shotgun (WGS) entry which is preliminary data.</text>
</comment>
<evidence type="ECO:0000313" key="1">
    <source>
        <dbReference type="EMBL" id="KAK7022541.1"/>
    </source>
</evidence>
<accession>A0AAW0BA52</accession>